<dbReference type="InterPro" id="IPR037151">
    <property type="entry name" value="AlkB-like_sf"/>
</dbReference>
<evidence type="ECO:0000259" key="2">
    <source>
        <dbReference type="PROSITE" id="PS51471"/>
    </source>
</evidence>
<keyword evidence="3" id="KW-0223">Dioxygenase</keyword>
<gene>
    <name evidence="3" type="ORF">GCM10009676_05180</name>
</gene>
<feature type="region of interest" description="Disordered" evidence="1">
    <location>
        <begin position="11"/>
        <end position="43"/>
    </location>
</feature>
<dbReference type="PANTHER" id="PTHR31212:SF4">
    <property type="entry name" value="ALPHA-KETOGLUTARATE-DEPENDENT DIOXYGENASE ALKB HOMOLOG 3"/>
    <property type="match status" value="1"/>
</dbReference>
<dbReference type="InterPro" id="IPR027450">
    <property type="entry name" value="AlkB-like"/>
</dbReference>
<evidence type="ECO:0000313" key="4">
    <source>
        <dbReference type="Proteomes" id="UP001500653"/>
    </source>
</evidence>
<dbReference type="Proteomes" id="UP001500653">
    <property type="component" value="Unassembled WGS sequence"/>
</dbReference>
<dbReference type="SUPFAM" id="SSF51197">
    <property type="entry name" value="Clavaminate synthase-like"/>
    <property type="match status" value="1"/>
</dbReference>
<dbReference type="PANTHER" id="PTHR31212">
    <property type="entry name" value="ALPHA-KETOGLUTARATE-DEPENDENT DIOXYGENASE ALKB HOMOLOG 3"/>
    <property type="match status" value="1"/>
</dbReference>
<keyword evidence="4" id="KW-1185">Reference proteome</keyword>
<dbReference type="EMBL" id="BAAALN010000002">
    <property type="protein sequence ID" value="GAA1226202.1"/>
    <property type="molecule type" value="Genomic_DNA"/>
</dbReference>
<dbReference type="Pfam" id="PF13532">
    <property type="entry name" value="2OG-FeII_Oxy_2"/>
    <property type="match status" value="1"/>
</dbReference>
<dbReference type="RefSeq" id="WP_253864936.1">
    <property type="nucleotide sequence ID" value="NZ_BAAALN010000002.1"/>
</dbReference>
<organism evidence="3 4">
    <name type="scientific">Prauserella halophila</name>
    <dbReference type="NCBI Taxonomy" id="185641"/>
    <lineage>
        <taxon>Bacteria</taxon>
        <taxon>Bacillati</taxon>
        <taxon>Actinomycetota</taxon>
        <taxon>Actinomycetes</taxon>
        <taxon>Pseudonocardiales</taxon>
        <taxon>Pseudonocardiaceae</taxon>
        <taxon>Prauserella</taxon>
    </lineage>
</organism>
<protein>
    <submittedName>
        <fullName evidence="3">Alpha-ketoglutarate-dependent dioxygenase AlkB</fullName>
    </submittedName>
</protein>
<dbReference type="InterPro" id="IPR005123">
    <property type="entry name" value="Oxoglu/Fe-dep_dioxygenase_dom"/>
</dbReference>
<accession>A0ABN1VX45</accession>
<proteinExistence type="predicted"/>
<feature type="compositionally biased region" description="Low complexity" evidence="1">
    <location>
        <begin position="24"/>
        <end position="38"/>
    </location>
</feature>
<dbReference type="GO" id="GO:0051213">
    <property type="term" value="F:dioxygenase activity"/>
    <property type="evidence" value="ECO:0007669"/>
    <property type="project" value="UniProtKB-KW"/>
</dbReference>
<name>A0ABN1VX45_9PSEU</name>
<comment type="caution">
    <text evidence="3">The sequence shown here is derived from an EMBL/GenBank/DDBJ whole genome shotgun (WGS) entry which is preliminary data.</text>
</comment>
<feature type="domain" description="Fe2OG dioxygenase" evidence="2">
    <location>
        <begin position="132"/>
        <end position="230"/>
    </location>
</feature>
<evidence type="ECO:0000313" key="3">
    <source>
        <dbReference type="EMBL" id="GAA1226202.1"/>
    </source>
</evidence>
<sequence length="232" mass="24858">MDLALQGSLFDTTSGDGSSGTGTSGTDTSGTESSDTAGAPSLRPLTDVHRTELGHGAWIDVLPAWLSGADTLFRALATGVPWHAERRRMYDRTVDVPRLLSFYDEHDTLPDAVLAEAREALSAYYGAELGEPFRTAGLCYYRDGSDSVAWHGDTIGRGRTEDTMVAILSVGVARPLLLRPRGGGATTRYGLGHGDLVVMGGSCQRTWEHAVPKTSKPVGPRISVQFRPRGVR</sequence>
<dbReference type="InterPro" id="IPR032854">
    <property type="entry name" value="ALKBH3"/>
</dbReference>
<evidence type="ECO:0000256" key="1">
    <source>
        <dbReference type="SAM" id="MobiDB-lite"/>
    </source>
</evidence>
<keyword evidence="3" id="KW-0560">Oxidoreductase</keyword>
<reference evidence="3 4" key="1">
    <citation type="journal article" date="2019" name="Int. J. Syst. Evol. Microbiol.">
        <title>The Global Catalogue of Microorganisms (GCM) 10K type strain sequencing project: providing services to taxonomists for standard genome sequencing and annotation.</title>
        <authorList>
            <consortium name="The Broad Institute Genomics Platform"/>
            <consortium name="The Broad Institute Genome Sequencing Center for Infectious Disease"/>
            <person name="Wu L."/>
            <person name="Ma J."/>
        </authorList>
    </citation>
    <scope>NUCLEOTIDE SEQUENCE [LARGE SCALE GENOMIC DNA]</scope>
    <source>
        <strain evidence="3 4">JCM 13023</strain>
    </source>
</reference>
<dbReference type="Gene3D" id="2.60.120.590">
    <property type="entry name" value="Alpha-ketoglutarate-dependent dioxygenase AlkB-like"/>
    <property type="match status" value="1"/>
</dbReference>
<dbReference type="PROSITE" id="PS51471">
    <property type="entry name" value="FE2OG_OXY"/>
    <property type="match status" value="1"/>
</dbReference>